<name>A0ABD3GED2_9MARC</name>
<evidence type="ECO:0000313" key="1">
    <source>
        <dbReference type="EMBL" id="KAL3675514.1"/>
    </source>
</evidence>
<accession>A0ABD3GED2</accession>
<evidence type="ECO:0008006" key="3">
    <source>
        <dbReference type="Google" id="ProtNLM"/>
    </source>
</evidence>
<dbReference type="EMBL" id="JBJQOH010000008">
    <property type="protein sequence ID" value="KAL3675514.1"/>
    <property type="molecule type" value="Genomic_DNA"/>
</dbReference>
<evidence type="ECO:0000313" key="2">
    <source>
        <dbReference type="Proteomes" id="UP001633002"/>
    </source>
</evidence>
<sequence>MEKRPLNILPDTSDLAITAVLDKLALARAPAAQTSFRRQVQLDTSKQRDKIVDMLESAVITIFFGAPPPHIEQFKAAIGAFWGSLPGVKIREARSVGRGKFSTKFNSHAAQIVVLNHKSPTIKEVPSVTEPWSPEKEVNTYTPSTRPTWVELPELPVWYQDSLEIIFSKIGEVVRIPYVSQKFYYADVLPKNFSDLLHTQEAPIASASVNQERFLVEQVRRAAATGYIPSDCLDRTTQQMDIGGVTKRKIDLPQSPEKRPRGQEEILQTIVSDNHVAHAA</sequence>
<reference evidence="1 2" key="1">
    <citation type="submission" date="2024-09" db="EMBL/GenBank/DDBJ databases">
        <title>Chromosome-scale assembly of Riccia sorocarpa.</title>
        <authorList>
            <person name="Paukszto L."/>
        </authorList>
    </citation>
    <scope>NUCLEOTIDE SEQUENCE [LARGE SCALE GENOMIC DNA]</scope>
    <source>
        <strain evidence="1">LP-2024</strain>
        <tissue evidence="1">Aerial parts of the thallus</tissue>
    </source>
</reference>
<comment type="caution">
    <text evidence="1">The sequence shown here is derived from an EMBL/GenBank/DDBJ whole genome shotgun (WGS) entry which is preliminary data.</text>
</comment>
<proteinExistence type="predicted"/>
<keyword evidence="2" id="KW-1185">Reference proteome</keyword>
<gene>
    <name evidence="1" type="ORF">R1sor_025462</name>
</gene>
<organism evidence="1 2">
    <name type="scientific">Riccia sorocarpa</name>
    <dbReference type="NCBI Taxonomy" id="122646"/>
    <lineage>
        <taxon>Eukaryota</taxon>
        <taxon>Viridiplantae</taxon>
        <taxon>Streptophyta</taxon>
        <taxon>Embryophyta</taxon>
        <taxon>Marchantiophyta</taxon>
        <taxon>Marchantiopsida</taxon>
        <taxon>Marchantiidae</taxon>
        <taxon>Marchantiales</taxon>
        <taxon>Ricciaceae</taxon>
        <taxon>Riccia</taxon>
    </lineage>
</organism>
<protein>
    <recommendedName>
        <fullName evidence="3">RRM domain-containing protein</fullName>
    </recommendedName>
</protein>
<dbReference type="Proteomes" id="UP001633002">
    <property type="component" value="Unassembled WGS sequence"/>
</dbReference>
<dbReference type="AlphaFoldDB" id="A0ABD3GED2"/>